<keyword evidence="3" id="KW-1185">Reference proteome</keyword>
<reference evidence="2 3" key="1">
    <citation type="journal article" date="2011" name="J. Genet. Genomics">
        <title>Unraveling the Acidithiobacillus caldus complete genome and its central metabolisms for carbon assimilation.</title>
        <authorList>
            <person name="You X.Y."/>
            <person name="Guo X."/>
            <person name="Zheng H.J."/>
            <person name="Zhang M.J."/>
            <person name="Liu L.J."/>
            <person name="Zhu Y.Q."/>
            <person name="Zhu B."/>
            <person name="Wang S.Y."/>
            <person name="Zhao G.P."/>
            <person name="Poetsch A."/>
            <person name="Jiang C.Y."/>
            <person name="Liu S.J."/>
        </authorList>
    </citation>
    <scope>NUCLEOTIDE SEQUENCE [LARGE SCALE GENOMIC DNA]</scope>
    <source>
        <strain evidence="2 3">SM-1</strain>
        <plasmid evidence="3">Plasmid pLAtc1</plasmid>
    </source>
</reference>
<dbReference type="GeneID" id="92933086"/>
<accession>F9ZUU4</accession>
<name>F9ZUU4_ACICS</name>
<feature type="transmembrane region" description="Helical" evidence="1">
    <location>
        <begin position="183"/>
        <end position="202"/>
    </location>
</feature>
<organism evidence="2 3">
    <name type="scientific">Acidithiobacillus caldus (strain SM-1)</name>
    <dbReference type="NCBI Taxonomy" id="990288"/>
    <lineage>
        <taxon>Bacteria</taxon>
        <taxon>Pseudomonadati</taxon>
        <taxon>Pseudomonadota</taxon>
        <taxon>Acidithiobacillia</taxon>
        <taxon>Acidithiobacillales</taxon>
        <taxon>Acidithiobacillaceae</taxon>
        <taxon>Acidithiobacillus</taxon>
    </lineage>
</organism>
<dbReference type="RefSeq" id="WP_014003866.1">
    <property type="nucleotide sequence ID" value="NC_015852.1"/>
</dbReference>
<gene>
    <name evidence="2" type="ordered locus">Atc_1p07</name>
</gene>
<protein>
    <recommendedName>
        <fullName evidence="4">MobE</fullName>
    </recommendedName>
</protein>
<feature type="transmembrane region" description="Helical" evidence="1">
    <location>
        <begin position="153"/>
        <end position="171"/>
    </location>
</feature>
<keyword evidence="1" id="KW-1133">Transmembrane helix</keyword>
<dbReference type="AlphaFoldDB" id="F9ZUU4"/>
<feature type="transmembrane region" description="Helical" evidence="1">
    <location>
        <begin position="112"/>
        <end position="133"/>
    </location>
</feature>
<evidence type="ECO:0000313" key="2">
    <source>
        <dbReference type="EMBL" id="AEK59793.1"/>
    </source>
</evidence>
<dbReference type="OrthoDB" id="7223883at2"/>
<geneLocation type="plasmid" evidence="2 3">
    <name>pLAtc1</name>
</geneLocation>
<dbReference type="KEGG" id="acu:Atc_1p07"/>
<dbReference type="Proteomes" id="UP000006135">
    <property type="component" value="Plasmid pLAtc1"/>
</dbReference>
<proteinExistence type="predicted"/>
<keyword evidence="1" id="KW-0812">Transmembrane</keyword>
<evidence type="ECO:0000256" key="1">
    <source>
        <dbReference type="SAM" id="Phobius"/>
    </source>
</evidence>
<keyword evidence="1" id="KW-0472">Membrane</keyword>
<keyword evidence="2" id="KW-0614">Plasmid</keyword>
<dbReference type="HOGENOM" id="CLU_1346505_0_0_6"/>
<dbReference type="EMBL" id="CP002575">
    <property type="protein sequence ID" value="AEK59793.1"/>
    <property type="molecule type" value="Genomic_DNA"/>
</dbReference>
<evidence type="ECO:0000313" key="3">
    <source>
        <dbReference type="Proteomes" id="UP000006135"/>
    </source>
</evidence>
<evidence type="ECO:0008006" key="4">
    <source>
        <dbReference type="Google" id="ProtNLM"/>
    </source>
</evidence>
<sequence length="203" mass="21674">MSELDDSFAKLLGRQPSDTERQSLYRVRDALGLKNNDALWLVLMALQHYEGLYASIPASIRDAAQKAASGAAAQAQAEVNKAVAALVPSVQQAVKDGARSALANETIGKSSITLVLASLVVGLIFGAGMLYGARIFAAAEQGHLTWPDFWSEVGWSLCLGSAVPGLVMLGFADFAEETQWWQWLVLGFAVLAMGIMGYRLAIA</sequence>